<dbReference type="AlphaFoldDB" id="A0AAD3RSF6"/>
<evidence type="ECO:0000256" key="6">
    <source>
        <dbReference type="ARBA" id="ARBA00022989"/>
    </source>
</evidence>
<comment type="caution">
    <text evidence="10">The sequence shown here is derived from an EMBL/GenBank/DDBJ whole genome shotgun (WGS) entry which is preliminary data.</text>
</comment>
<dbReference type="RefSeq" id="WP_010393187.1">
    <property type="nucleotide sequence ID" value="NZ_BSFH01000005.1"/>
</dbReference>
<dbReference type="Proteomes" id="UP001143349">
    <property type="component" value="Unassembled WGS sequence"/>
</dbReference>
<keyword evidence="4" id="KW-1003">Cell membrane</keyword>
<dbReference type="NCBIfam" id="TIGR00688">
    <property type="entry name" value="rarD"/>
    <property type="match status" value="1"/>
</dbReference>
<keyword evidence="5 8" id="KW-0812">Transmembrane</keyword>
<dbReference type="GO" id="GO:0005886">
    <property type="term" value="C:plasma membrane"/>
    <property type="evidence" value="ECO:0007669"/>
    <property type="project" value="UniProtKB-SubCell"/>
</dbReference>
<dbReference type="EMBL" id="BSFH01000005">
    <property type="protein sequence ID" value="GLK62670.1"/>
    <property type="molecule type" value="Genomic_DNA"/>
</dbReference>
<keyword evidence="6 8" id="KW-1133">Transmembrane helix</keyword>
<evidence type="ECO:0000256" key="5">
    <source>
        <dbReference type="ARBA" id="ARBA00022692"/>
    </source>
</evidence>
<feature type="transmembrane region" description="Helical" evidence="8">
    <location>
        <begin position="101"/>
        <end position="118"/>
    </location>
</feature>
<feature type="transmembrane region" description="Helical" evidence="8">
    <location>
        <begin position="125"/>
        <end position="142"/>
    </location>
</feature>
<comment type="similarity">
    <text evidence="2">Belongs to the EamA transporter family.</text>
</comment>
<name>A0AAD3RSF6_9RHOB</name>
<keyword evidence="7 8" id="KW-0472">Membrane</keyword>
<comment type="subcellular location">
    <subcellularLocation>
        <location evidence="1">Cell membrane</location>
        <topology evidence="1">Multi-pass membrane protein</topology>
    </subcellularLocation>
</comment>
<feature type="transmembrane region" description="Helical" evidence="8">
    <location>
        <begin position="75"/>
        <end position="95"/>
    </location>
</feature>
<proteinExistence type="inferred from homology"/>
<dbReference type="InterPro" id="IPR037185">
    <property type="entry name" value="EmrE-like"/>
</dbReference>
<dbReference type="InterPro" id="IPR004626">
    <property type="entry name" value="RarD"/>
</dbReference>
<feature type="transmembrane region" description="Helical" evidence="8">
    <location>
        <begin position="247"/>
        <end position="265"/>
    </location>
</feature>
<dbReference type="Pfam" id="PF00892">
    <property type="entry name" value="EamA"/>
    <property type="match status" value="1"/>
</dbReference>
<evidence type="ECO:0000256" key="7">
    <source>
        <dbReference type="ARBA" id="ARBA00023136"/>
    </source>
</evidence>
<evidence type="ECO:0000256" key="1">
    <source>
        <dbReference type="ARBA" id="ARBA00004651"/>
    </source>
</evidence>
<feature type="transmembrane region" description="Helical" evidence="8">
    <location>
        <begin position="171"/>
        <end position="193"/>
    </location>
</feature>
<protein>
    <submittedName>
        <fullName evidence="10">Permease</fullName>
    </submittedName>
</protein>
<evidence type="ECO:0000256" key="8">
    <source>
        <dbReference type="SAM" id="Phobius"/>
    </source>
</evidence>
<dbReference type="InterPro" id="IPR000620">
    <property type="entry name" value="EamA_dom"/>
</dbReference>
<keyword evidence="11" id="KW-1185">Reference proteome</keyword>
<sequence>MSDWTKGFWAMIAVCVTWGLSPIYYRALSGVPTVEVLAHRTLWSLVLFLIVLAVQGRLGALREALTGRWVGRITLAALMVSTNWGLFIWAIQAGHVVQSSLGYYIFPLMAVVVGMLLFGEKLSAAQAVAVLLAVTAVVLLTWGLGVAPWISLGLALTFVAYGAIKKALPLGPVLSVAAEVALLTPLALLWLLGQGFGLMPEALAQPLAFGADLWTSLLLISSGAVTAVPLILFSYAARRVGMATLGLMFYLNPTLQFLCAVLLFGEPFTRWHMVAFAIIWVALAIYSLSAFRQSRRVPPLANG</sequence>
<dbReference type="SUPFAM" id="SSF103481">
    <property type="entry name" value="Multidrug resistance efflux transporter EmrE"/>
    <property type="match status" value="2"/>
</dbReference>
<feature type="transmembrane region" description="Helical" evidence="8">
    <location>
        <begin position="37"/>
        <end position="54"/>
    </location>
</feature>
<accession>A0AAD3RSF6</accession>
<keyword evidence="3" id="KW-0813">Transport</keyword>
<evidence type="ECO:0000313" key="10">
    <source>
        <dbReference type="EMBL" id="GLK62670.1"/>
    </source>
</evidence>
<reference evidence="10" key="2">
    <citation type="submission" date="2023-01" db="EMBL/GenBank/DDBJ databases">
        <authorList>
            <person name="Sun Q."/>
            <person name="Evtushenko L."/>
        </authorList>
    </citation>
    <scope>NUCLEOTIDE SEQUENCE</scope>
    <source>
        <strain evidence="10">VKM B-2222</strain>
    </source>
</reference>
<feature type="transmembrane region" description="Helical" evidence="8">
    <location>
        <begin position="271"/>
        <end position="291"/>
    </location>
</feature>
<feature type="transmembrane region" description="Helical" evidence="8">
    <location>
        <begin position="7"/>
        <end position="25"/>
    </location>
</feature>
<evidence type="ECO:0000256" key="2">
    <source>
        <dbReference type="ARBA" id="ARBA00007362"/>
    </source>
</evidence>
<gene>
    <name evidence="10" type="primary">rarD</name>
    <name evidence="10" type="ORF">GCM10017635_01380</name>
</gene>
<feature type="domain" description="EamA" evidence="9">
    <location>
        <begin position="6"/>
        <end position="141"/>
    </location>
</feature>
<feature type="transmembrane region" description="Helical" evidence="8">
    <location>
        <begin position="148"/>
        <end position="164"/>
    </location>
</feature>
<feature type="transmembrane region" description="Helical" evidence="8">
    <location>
        <begin position="213"/>
        <end position="235"/>
    </location>
</feature>
<dbReference type="PANTHER" id="PTHR32322:SF2">
    <property type="entry name" value="EAMA DOMAIN-CONTAINING PROTEIN"/>
    <property type="match status" value="1"/>
</dbReference>
<dbReference type="InterPro" id="IPR050638">
    <property type="entry name" value="AA-Vitamin_Transporters"/>
</dbReference>
<dbReference type="PANTHER" id="PTHR32322">
    <property type="entry name" value="INNER MEMBRANE TRANSPORTER"/>
    <property type="match status" value="1"/>
</dbReference>
<evidence type="ECO:0000259" key="9">
    <source>
        <dbReference type="Pfam" id="PF00892"/>
    </source>
</evidence>
<evidence type="ECO:0000256" key="4">
    <source>
        <dbReference type="ARBA" id="ARBA00022475"/>
    </source>
</evidence>
<evidence type="ECO:0000256" key="3">
    <source>
        <dbReference type="ARBA" id="ARBA00022448"/>
    </source>
</evidence>
<reference evidence="10" key="1">
    <citation type="journal article" date="2014" name="Int. J. Syst. Evol. Microbiol.">
        <title>Complete genome sequence of Corynebacterium casei LMG S-19264T (=DSM 44701T), isolated from a smear-ripened cheese.</title>
        <authorList>
            <consortium name="US DOE Joint Genome Institute (JGI-PGF)"/>
            <person name="Walter F."/>
            <person name="Albersmeier A."/>
            <person name="Kalinowski J."/>
            <person name="Ruckert C."/>
        </authorList>
    </citation>
    <scope>NUCLEOTIDE SEQUENCE</scope>
    <source>
        <strain evidence="10">VKM B-2222</strain>
    </source>
</reference>
<organism evidence="10 11">
    <name type="scientific">Paracoccus kondratievae</name>
    <dbReference type="NCBI Taxonomy" id="135740"/>
    <lineage>
        <taxon>Bacteria</taxon>
        <taxon>Pseudomonadati</taxon>
        <taxon>Pseudomonadota</taxon>
        <taxon>Alphaproteobacteria</taxon>
        <taxon>Rhodobacterales</taxon>
        <taxon>Paracoccaceae</taxon>
        <taxon>Paracoccus</taxon>
    </lineage>
</organism>
<evidence type="ECO:0000313" key="11">
    <source>
        <dbReference type="Proteomes" id="UP001143349"/>
    </source>
</evidence>